<evidence type="ECO:0000313" key="2">
    <source>
        <dbReference type="Proteomes" id="UP001515480"/>
    </source>
</evidence>
<name>A0AB34K6K7_PRYPA</name>
<accession>A0AB34K6K7</accession>
<dbReference type="Gene3D" id="3.40.50.1110">
    <property type="entry name" value="SGNH hydrolase"/>
    <property type="match status" value="1"/>
</dbReference>
<dbReference type="CDD" id="cd00229">
    <property type="entry name" value="SGNH_hydrolase"/>
    <property type="match status" value="1"/>
</dbReference>
<comment type="caution">
    <text evidence="1">The sequence shown here is derived from an EMBL/GenBank/DDBJ whole genome shotgun (WGS) entry which is preliminary data.</text>
</comment>
<dbReference type="EMBL" id="JBGBPQ010000001">
    <property type="protein sequence ID" value="KAL1529941.1"/>
    <property type="molecule type" value="Genomic_DNA"/>
</dbReference>
<sequence length="491" mass="53887">MSVLFGAHTQPVAAALTLPHAVIAAATQIGDPRRSVRLRRRLSSGRALRSVALGGSSTSGHQLSRTSPLLYHARVAEWLRTLSAAAAKEHQHANGGTPAIGPEYTEKCLDTLLVGAPDLVFVEFAQNLQDEDSSRALERLVRRLLQLPTSPAVVMVDLPTWKSMSNARDHQREMVPRLAAHYGLPYLSLQRLVGELDRSNTTSVHGWHPGAWLQCGNSTRACRAEAAPHPNKFGHQLIATAIVRLLERTWQAPLPSLTNGSGIPPPLMTRPSSRAFSSVFTPTGWRARSGASSLVPNYELDSAVCVGPDHLSSYVEHAHNWSFVREGTKLHPKPGYVATDGEENDLSLCYPVTSVCKDVDACVGRTVLVAIGFLKSYDARMGTARIWCTGGCSCEENSKMKYDGRHNQQNSVTYTNWLATKLSDLAFSNQKCPCSVHVKAVPRTRSPNSGAARDFRFKVTMMMLSHEGEMKWIDPWKTLWQNVGDSAPDLR</sequence>
<dbReference type="PANTHER" id="PTHR34407:SF1">
    <property type="entry name" value="SGNH HYDROLASE-TYPE ESTERASE DOMAIN-CONTAINING PROTEIN"/>
    <property type="match status" value="1"/>
</dbReference>
<protein>
    <recommendedName>
        <fullName evidence="3">SGNH hydrolase-type esterase domain-containing protein</fullName>
    </recommendedName>
</protein>
<dbReference type="InterPro" id="IPR036514">
    <property type="entry name" value="SGNH_hydro_sf"/>
</dbReference>
<dbReference type="AlphaFoldDB" id="A0AB34K6K7"/>
<keyword evidence="2" id="KW-1185">Reference proteome</keyword>
<dbReference type="SUPFAM" id="SSF52266">
    <property type="entry name" value="SGNH hydrolase"/>
    <property type="match status" value="1"/>
</dbReference>
<evidence type="ECO:0008006" key="3">
    <source>
        <dbReference type="Google" id="ProtNLM"/>
    </source>
</evidence>
<dbReference type="PANTHER" id="PTHR34407">
    <property type="entry name" value="EXPRESSED PROTEIN"/>
    <property type="match status" value="1"/>
</dbReference>
<organism evidence="1 2">
    <name type="scientific">Prymnesium parvum</name>
    <name type="common">Toxic golden alga</name>
    <dbReference type="NCBI Taxonomy" id="97485"/>
    <lineage>
        <taxon>Eukaryota</taxon>
        <taxon>Haptista</taxon>
        <taxon>Haptophyta</taxon>
        <taxon>Prymnesiophyceae</taxon>
        <taxon>Prymnesiales</taxon>
        <taxon>Prymnesiaceae</taxon>
        <taxon>Prymnesium</taxon>
    </lineage>
</organism>
<gene>
    <name evidence="1" type="ORF">AB1Y20_000869</name>
</gene>
<reference evidence="1 2" key="1">
    <citation type="journal article" date="2024" name="Science">
        <title>Giant polyketide synthase enzymes in the biosynthesis of giant marine polyether toxins.</title>
        <authorList>
            <person name="Fallon T.R."/>
            <person name="Shende V.V."/>
            <person name="Wierzbicki I.H."/>
            <person name="Pendleton A.L."/>
            <person name="Watervoot N.F."/>
            <person name="Auber R.P."/>
            <person name="Gonzalez D.J."/>
            <person name="Wisecaver J.H."/>
            <person name="Moore B.S."/>
        </authorList>
    </citation>
    <scope>NUCLEOTIDE SEQUENCE [LARGE SCALE GENOMIC DNA]</scope>
    <source>
        <strain evidence="1 2">12B1</strain>
    </source>
</reference>
<proteinExistence type="predicted"/>
<dbReference type="Proteomes" id="UP001515480">
    <property type="component" value="Unassembled WGS sequence"/>
</dbReference>
<evidence type="ECO:0000313" key="1">
    <source>
        <dbReference type="EMBL" id="KAL1529941.1"/>
    </source>
</evidence>